<dbReference type="PANTHER" id="PTHR24404:SF114">
    <property type="entry name" value="KLUMPFUSS, ISOFORM B-RELATED"/>
    <property type="match status" value="1"/>
</dbReference>
<dbReference type="WBParaSite" id="TREG1_79540.2">
    <property type="protein sequence ID" value="TREG1_79540.2"/>
    <property type="gene ID" value="TREG1_79540"/>
</dbReference>
<dbReference type="AlphaFoldDB" id="A0AA85K9K4"/>
<dbReference type="WBParaSite" id="TREG1_79540.1">
    <property type="protein sequence ID" value="TREG1_79540.1"/>
    <property type="gene ID" value="TREG1_79540"/>
</dbReference>
<dbReference type="Pfam" id="PF13894">
    <property type="entry name" value="zf-C2H2_4"/>
    <property type="match status" value="1"/>
</dbReference>
<keyword evidence="7" id="KW-0539">Nucleus</keyword>
<dbReference type="PROSITE" id="PS50157">
    <property type="entry name" value="ZINC_FINGER_C2H2_2"/>
    <property type="match status" value="3"/>
</dbReference>
<protein>
    <recommendedName>
        <fullName evidence="9">C2H2-type domain-containing protein</fullName>
    </recommendedName>
</protein>
<dbReference type="PROSITE" id="PS00028">
    <property type="entry name" value="ZINC_FINGER_C2H2_1"/>
    <property type="match status" value="3"/>
</dbReference>
<reference evidence="11 12" key="2">
    <citation type="submission" date="2023-11" db="UniProtKB">
        <authorList>
            <consortium name="WormBaseParasite"/>
        </authorList>
    </citation>
    <scope>IDENTIFICATION</scope>
</reference>
<dbReference type="InterPro" id="IPR013087">
    <property type="entry name" value="Znf_C2H2_type"/>
</dbReference>
<keyword evidence="3" id="KW-0677">Repeat</keyword>
<keyword evidence="6" id="KW-0238">DNA-binding</keyword>
<evidence type="ECO:0000259" key="9">
    <source>
        <dbReference type="PROSITE" id="PS50157"/>
    </source>
</evidence>
<organism evidence="10 12">
    <name type="scientific">Trichobilharzia regenti</name>
    <name type="common">Nasal bird schistosome</name>
    <dbReference type="NCBI Taxonomy" id="157069"/>
    <lineage>
        <taxon>Eukaryota</taxon>
        <taxon>Metazoa</taxon>
        <taxon>Spiralia</taxon>
        <taxon>Lophotrochozoa</taxon>
        <taxon>Platyhelminthes</taxon>
        <taxon>Trematoda</taxon>
        <taxon>Digenea</taxon>
        <taxon>Strigeidida</taxon>
        <taxon>Schistosomatoidea</taxon>
        <taxon>Schistosomatidae</taxon>
        <taxon>Trichobilharzia</taxon>
    </lineage>
</organism>
<evidence type="ECO:0000256" key="7">
    <source>
        <dbReference type="ARBA" id="ARBA00023242"/>
    </source>
</evidence>
<dbReference type="GO" id="GO:0006357">
    <property type="term" value="P:regulation of transcription by RNA polymerase II"/>
    <property type="evidence" value="ECO:0007669"/>
    <property type="project" value="TreeGrafter"/>
</dbReference>
<dbReference type="GO" id="GO:0008270">
    <property type="term" value="F:zinc ion binding"/>
    <property type="evidence" value="ECO:0007669"/>
    <property type="project" value="UniProtKB-KW"/>
</dbReference>
<proteinExistence type="predicted"/>
<keyword evidence="2" id="KW-0479">Metal-binding</keyword>
<feature type="domain" description="C2H2-type" evidence="9">
    <location>
        <begin position="368"/>
        <end position="395"/>
    </location>
</feature>
<comment type="subcellular location">
    <subcellularLocation>
        <location evidence="1">Nucleus</location>
    </subcellularLocation>
</comment>
<keyword evidence="10" id="KW-1185">Reference proteome</keyword>
<keyword evidence="5" id="KW-0862">Zinc</keyword>
<evidence type="ECO:0000313" key="11">
    <source>
        <dbReference type="WBParaSite" id="TREG1_79540.1"/>
    </source>
</evidence>
<reference evidence="10" key="1">
    <citation type="submission" date="2022-06" db="EMBL/GenBank/DDBJ databases">
        <authorList>
            <person name="Berger JAMES D."/>
            <person name="Berger JAMES D."/>
        </authorList>
    </citation>
    <scope>NUCLEOTIDE SEQUENCE [LARGE SCALE GENOMIC DNA]</scope>
</reference>
<dbReference type="Gene3D" id="3.30.160.60">
    <property type="entry name" value="Classic Zinc Finger"/>
    <property type="match status" value="2"/>
</dbReference>
<sequence length="426" mass="48104">MVDVPLLARVSDNTDCSSSSCPTSSVSEDSVPEGYLILTFDKRKKAVIKTAVFADVSDPRFVDDFDDEEDDDVFANTEEGKCNNTNWQPANDDASKLSICSVKTANENAADETKRSLSKPLVISTDTGDKNDNASSFNSCYGEVFWVGEDEPDIKSKIIESSLEQLSSSNNNNNSLIRASPLSCDTTASITPDSTLPSSSEGGSWSGMMMTAAMMNSAPPPPPQLNASRLTNNNNSLPYRREALPTNNSHFVRKFNHNFSSYFQYNKCSRSLFTGRYTPTLQTTTTTNTNDHSQKMLKCDQCGKYYRNDYSLYHHICLKRKDVWKKGDVPSEMIDGQLMYFCPSCSKPFKWLGNLTRHFYVHTGQRFFRCDICSKEFFSAYQVRRHMNSHTGVRYKCTICDKPFTCKYACAWHTRKHFTQPGLKHH</sequence>
<dbReference type="GO" id="GO:0003700">
    <property type="term" value="F:DNA-binding transcription factor activity"/>
    <property type="evidence" value="ECO:0007669"/>
    <property type="project" value="TreeGrafter"/>
</dbReference>
<dbReference type="GO" id="GO:0005634">
    <property type="term" value="C:nucleus"/>
    <property type="evidence" value="ECO:0007669"/>
    <property type="project" value="UniProtKB-SubCell"/>
</dbReference>
<evidence type="ECO:0000256" key="8">
    <source>
        <dbReference type="PROSITE-ProRule" id="PRU00042"/>
    </source>
</evidence>
<dbReference type="InterPro" id="IPR036236">
    <property type="entry name" value="Znf_C2H2_sf"/>
</dbReference>
<dbReference type="GO" id="GO:0000978">
    <property type="term" value="F:RNA polymerase II cis-regulatory region sequence-specific DNA binding"/>
    <property type="evidence" value="ECO:0007669"/>
    <property type="project" value="TreeGrafter"/>
</dbReference>
<dbReference type="PANTHER" id="PTHR24404">
    <property type="entry name" value="ZINC FINGER PROTEIN"/>
    <property type="match status" value="1"/>
</dbReference>
<evidence type="ECO:0000256" key="3">
    <source>
        <dbReference type="ARBA" id="ARBA00022737"/>
    </source>
</evidence>
<evidence type="ECO:0000256" key="1">
    <source>
        <dbReference type="ARBA" id="ARBA00004123"/>
    </source>
</evidence>
<name>A0AA85K9K4_TRIRE</name>
<feature type="domain" description="C2H2-type" evidence="9">
    <location>
        <begin position="340"/>
        <end position="367"/>
    </location>
</feature>
<evidence type="ECO:0000256" key="5">
    <source>
        <dbReference type="ARBA" id="ARBA00022833"/>
    </source>
</evidence>
<evidence type="ECO:0000313" key="10">
    <source>
        <dbReference type="Proteomes" id="UP000050795"/>
    </source>
</evidence>
<dbReference type="SUPFAM" id="SSF57667">
    <property type="entry name" value="beta-beta-alpha zinc fingers"/>
    <property type="match status" value="2"/>
</dbReference>
<dbReference type="InterPro" id="IPR050589">
    <property type="entry name" value="Ikaros_C2H2-ZF"/>
</dbReference>
<evidence type="ECO:0000256" key="6">
    <source>
        <dbReference type="ARBA" id="ARBA00023125"/>
    </source>
</evidence>
<dbReference type="Proteomes" id="UP000050795">
    <property type="component" value="Unassembled WGS sequence"/>
</dbReference>
<feature type="domain" description="C2H2-type" evidence="9">
    <location>
        <begin position="395"/>
        <end position="422"/>
    </location>
</feature>
<evidence type="ECO:0000256" key="2">
    <source>
        <dbReference type="ARBA" id="ARBA00022723"/>
    </source>
</evidence>
<evidence type="ECO:0000256" key="4">
    <source>
        <dbReference type="ARBA" id="ARBA00022771"/>
    </source>
</evidence>
<keyword evidence="4 8" id="KW-0863">Zinc-finger</keyword>
<accession>A0AA85K9K4</accession>
<dbReference type="SMART" id="SM00355">
    <property type="entry name" value="ZnF_C2H2"/>
    <property type="match status" value="4"/>
</dbReference>
<evidence type="ECO:0000313" key="12">
    <source>
        <dbReference type="WBParaSite" id="TREG1_79540.2"/>
    </source>
</evidence>